<reference evidence="1" key="1">
    <citation type="submission" date="2018-05" db="EMBL/GenBank/DDBJ databases">
        <authorList>
            <person name="Lanie J.A."/>
            <person name="Ng W.-L."/>
            <person name="Kazmierczak K.M."/>
            <person name="Andrzejewski T.M."/>
            <person name="Davidsen T.M."/>
            <person name="Wayne K.J."/>
            <person name="Tettelin H."/>
            <person name="Glass J.I."/>
            <person name="Rusch D."/>
            <person name="Podicherti R."/>
            <person name="Tsui H.-C.T."/>
            <person name="Winkler M.E."/>
        </authorList>
    </citation>
    <scope>NUCLEOTIDE SEQUENCE</scope>
</reference>
<gene>
    <name evidence="1" type="ORF">METZ01_LOCUS371195</name>
</gene>
<feature type="non-terminal residue" evidence="1">
    <location>
        <position position="1"/>
    </location>
</feature>
<organism evidence="1">
    <name type="scientific">marine metagenome</name>
    <dbReference type="NCBI Taxonomy" id="408172"/>
    <lineage>
        <taxon>unclassified sequences</taxon>
        <taxon>metagenomes</taxon>
        <taxon>ecological metagenomes</taxon>
    </lineage>
</organism>
<dbReference type="AlphaFoldDB" id="A0A382TAH2"/>
<feature type="non-terminal residue" evidence="1">
    <location>
        <position position="23"/>
    </location>
</feature>
<name>A0A382TAH2_9ZZZZ</name>
<evidence type="ECO:0000313" key="1">
    <source>
        <dbReference type="EMBL" id="SVD18341.1"/>
    </source>
</evidence>
<accession>A0A382TAH2</accession>
<protein>
    <submittedName>
        <fullName evidence="1">Uncharacterized protein</fullName>
    </submittedName>
</protein>
<dbReference type="EMBL" id="UINC01134664">
    <property type="protein sequence ID" value="SVD18341.1"/>
    <property type="molecule type" value="Genomic_DNA"/>
</dbReference>
<sequence length="23" mass="2882">VINRKLDHDYVKCWDEFEFLPQS</sequence>
<proteinExistence type="predicted"/>